<dbReference type="GO" id="GO:0008641">
    <property type="term" value="F:ubiquitin-like modifier activating enzyme activity"/>
    <property type="evidence" value="ECO:0007669"/>
    <property type="project" value="InterPro"/>
</dbReference>
<dbReference type="SUPFAM" id="SSF69572">
    <property type="entry name" value="Activating enzymes of the ubiquitin-like proteins"/>
    <property type="match status" value="1"/>
</dbReference>
<evidence type="ECO:0008006" key="2">
    <source>
        <dbReference type="Google" id="ProtNLM"/>
    </source>
</evidence>
<name>A0A0F9GXQ8_9ZZZZ</name>
<feature type="non-terminal residue" evidence="1">
    <location>
        <position position="1"/>
    </location>
</feature>
<gene>
    <name evidence="1" type="ORF">LCGC14_1772870</name>
</gene>
<protein>
    <recommendedName>
        <fullName evidence="2">THIF-type NAD/FAD binding fold domain-containing protein</fullName>
    </recommendedName>
</protein>
<dbReference type="Gene3D" id="3.40.50.720">
    <property type="entry name" value="NAD(P)-binding Rossmann-like Domain"/>
    <property type="match status" value="1"/>
</dbReference>
<comment type="caution">
    <text evidence="1">The sequence shown here is derived from an EMBL/GenBank/DDBJ whole genome shotgun (WGS) entry which is preliminary data.</text>
</comment>
<proteinExistence type="predicted"/>
<dbReference type="EMBL" id="LAZR01016649">
    <property type="protein sequence ID" value="KKM03595.1"/>
    <property type="molecule type" value="Genomic_DNA"/>
</dbReference>
<organism evidence="1">
    <name type="scientific">marine sediment metagenome</name>
    <dbReference type="NCBI Taxonomy" id="412755"/>
    <lineage>
        <taxon>unclassified sequences</taxon>
        <taxon>metagenomes</taxon>
        <taxon>ecological metagenomes</taxon>
    </lineage>
</organism>
<dbReference type="AlphaFoldDB" id="A0A0F9GXQ8"/>
<dbReference type="InterPro" id="IPR035985">
    <property type="entry name" value="Ubiquitin-activating_enz"/>
</dbReference>
<evidence type="ECO:0000313" key="1">
    <source>
        <dbReference type="EMBL" id="KKM03595.1"/>
    </source>
</evidence>
<sequence length="118" mass="13394">SGYIHPIIPYKTACAKCISSIAIDIPDERGEPCVASLPSTMAILASVQIQEMLKYLLKFGEMIEYLMYDMITGRFLNYETKRDENCPICGIKSQDNKKLMKPKISRGEIDDLIDKLKE</sequence>
<accession>A0A0F9GXQ8</accession>
<reference evidence="1" key="1">
    <citation type="journal article" date="2015" name="Nature">
        <title>Complex archaea that bridge the gap between prokaryotes and eukaryotes.</title>
        <authorList>
            <person name="Spang A."/>
            <person name="Saw J.H."/>
            <person name="Jorgensen S.L."/>
            <person name="Zaremba-Niedzwiedzka K."/>
            <person name="Martijn J."/>
            <person name="Lind A.E."/>
            <person name="van Eijk R."/>
            <person name="Schleper C."/>
            <person name="Guy L."/>
            <person name="Ettema T.J."/>
        </authorList>
    </citation>
    <scope>NUCLEOTIDE SEQUENCE</scope>
</reference>